<reference evidence="1" key="2">
    <citation type="journal article" date="2015" name="Data Brief">
        <title>Shoot transcriptome of the giant reed, Arundo donax.</title>
        <authorList>
            <person name="Barrero R.A."/>
            <person name="Guerrero F.D."/>
            <person name="Moolhuijzen P."/>
            <person name="Goolsby J.A."/>
            <person name="Tidwell J."/>
            <person name="Bellgard S.E."/>
            <person name="Bellgard M.I."/>
        </authorList>
    </citation>
    <scope>NUCLEOTIDE SEQUENCE</scope>
    <source>
        <tissue evidence="1">Shoot tissue taken approximately 20 cm above the soil surface</tissue>
    </source>
</reference>
<dbReference type="AlphaFoldDB" id="A0A0A9E343"/>
<sequence length="141" mass="14491">MLISLVPTVCPLPAFPFHDSDPSIDGSMPLSTLPEACFLSTAPTFLRAVVFLTLPLDDPATLPRSPLSFVGCTFGGVELALIGPPLFSTFCTSTLPVPADAVCDPGCGADGLLGNIGQNGFQLVLKSAALGKPIGKNPHAQ</sequence>
<name>A0A0A9E343_ARUDO</name>
<evidence type="ECO:0000313" key="1">
    <source>
        <dbReference type="EMBL" id="JAD92325.1"/>
    </source>
</evidence>
<protein>
    <submittedName>
        <fullName evidence="1">Uncharacterized protein</fullName>
    </submittedName>
</protein>
<proteinExistence type="predicted"/>
<accession>A0A0A9E343</accession>
<reference evidence="1" key="1">
    <citation type="submission" date="2014-09" db="EMBL/GenBank/DDBJ databases">
        <authorList>
            <person name="Magalhaes I.L.F."/>
            <person name="Oliveira U."/>
            <person name="Santos F.R."/>
            <person name="Vidigal T.H.D.A."/>
            <person name="Brescovit A.D."/>
            <person name="Santos A.J."/>
        </authorList>
    </citation>
    <scope>NUCLEOTIDE SEQUENCE</scope>
    <source>
        <tissue evidence="1">Shoot tissue taken approximately 20 cm above the soil surface</tissue>
    </source>
</reference>
<dbReference type="EMBL" id="GBRH01205570">
    <property type="protein sequence ID" value="JAD92325.1"/>
    <property type="molecule type" value="Transcribed_RNA"/>
</dbReference>
<organism evidence="1">
    <name type="scientific">Arundo donax</name>
    <name type="common">Giant reed</name>
    <name type="synonym">Donax arundinaceus</name>
    <dbReference type="NCBI Taxonomy" id="35708"/>
    <lineage>
        <taxon>Eukaryota</taxon>
        <taxon>Viridiplantae</taxon>
        <taxon>Streptophyta</taxon>
        <taxon>Embryophyta</taxon>
        <taxon>Tracheophyta</taxon>
        <taxon>Spermatophyta</taxon>
        <taxon>Magnoliopsida</taxon>
        <taxon>Liliopsida</taxon>
        <taxon>Poales</taxon>
        <taxon>Poaceae</taxon>
        <taxon>PACMAD clade</taxon>
        <taxon>Arundinoideae</taxon>
        <taxon>Arundineae</taxon>
        <taxon>Arundo</taxon>
    </lineage>
</organism>